<dbReference type="EMBL" id="AJWJ01000115">
    <property type="protein sequence ID" value="KAF2075089.1"/>
    <property type="molecule type" value="Genomic_DNA"/>
</dbReference>
<organism evidence="1 2">
    <name type="scientific">Polysphondylium violaceum</name>
    <dbReference type="NCBI Taxonomy" id="133409"/>
    <lineage>
        <taxon>Eukaryota</taxon>
        <taxon>Amoebozoa</taxon>
        <taxon>Evosea</taxon>
        <taxon>Eumycetozoa</taxon>
        <taxon>Dictyostelia</taxon>
        <taxon>Dictyosteliales</taxon>
        <taxon>Dictyosteliaceae</taxon>
        <taxon>Polysphondylium</taxon>
    </lineage>
</organism>
<accession>A0A8J4V8I6</accession>
<keyword evidence="2" id="KW-1185">Reference proteome</keyword>
<sequence length="116" mass="13502">MKLNVYQDDVFFFKNENIPVDVRGLIFYIGTVYHPKEEEQQEQLYNYDTLKSDLISIVSNLPSQISHLDFIIRSDHIGFFPLYKEKYVAVPTSVTHLSVSGVNLSRDIPFLHQSHI</sequence>
<evidence type="ECO:0000313" key="1">
    <source>
        <dbReference type="EMBL" id="KAF2075089.1"/>
    </source>
</evidence>
<reference evidence="1" key="1">
    <citation type="submission" date="2020-01" db="EMBL/GenBank/DDBJ databases">
        <title>Development of genomics and gene disruption for Polysphondylium violaceum indicates a role for the polyketide synthase stlB in stalk morphogenesis.</title>
        <authorList>
            <person name="Narita B."/>
            <person name="Kawabe Y."/>
            <person name="Kin K."/>
            <person name="Saito T."/>
            <person name="Gibbs R."/>
            <person name="Kuspa A."/>
            <person name="Muzny D."/>
            <person name="Queller D."/>
            <person name="Richards S."/>
            <person name="Strassman J."/>
            <person name="Sucgang R."/>
            <person name="Worley K."/>
            <person name="Schaap P."/>
        </authorList>
    </citation>
    <scope>NUCLEOTIDE SEQUENCE</scope>
    <source>
        <strain evidence="1">QSvi11</strain>
    </source>
</reference>
<evidence type="ECO:0000313" key="2">
    <source>
        <dbReference type="Proteomes" id="UP000695562"/>
    </source>
</evidence>
<name>A0A8J4V8I6_9MYCE</name>
<proteinExistence type="predicted"/>
<gene>
    <name evidence="1" type="ORF">CYY_003609</name>
</gene>
<dbReference type="Proteomes" id="UP000695562">
    <property type="component" value="Unassembled WGS sequence"/>
</dbReference>
<comment type="caution">
    <text evidence="1">The sequence shown here is derived from an EMBL/GenBank/DDBJ whole genome shotgun (WGS) entry which is preliminary data.</text>
</comment>
<dbReference type="AlphaFoldDB" id="A0A8J4V8I6"/>
<protein>
    <submittedName>
        <fullName evidence="1">Uncharacterized protein</fullName>
    </submittedName>
</protein>